<organism evidence="2 3">
    <name type="scientific">Pedobacter montanisoli</name>
    <dbReference type="NCBI Taxonomy" id="2923277"/>
    <lineage>
        <taxon>Bacteria</taxon>
        <taxon>Pseudomonadati</taxon>
        <taxon>Bacteroidota</taxon>
        <taxon>Sphingobacteriia</taxon>
        <taxon>Sphingobacteriales</taxon>
        <taxon>Sphingobacteriaceae</taxon>
        <taxon>Pedobacter</taxon>
    </lineage>
</organism>
<sequence length="309" mass="32872">MKKLFLIVAICFATALHVLAQKEFKVAKTNGKLIINNLSNLTIEGYEGKEIIFTILGKKETSDPRAQGLSALSSVGFDNTGVGLSLKENGQNTEISPIESFVKYKVTVKIPYSVALSIKTTSGSSWSLYQKDKDSASIVISNLKSEVDASLQYENIKVSNIKGPLSIKTFQGNIESTLTPDFKGPISLISAYGFIDFTIPPAAKADLSISTAYGTLYAPKDLNLTIQEEKQTPEKSRETITANGSTIVLTGGDAKTATVISGSATSLSSSNFSFAGTNLSNGTNIKGSLNGGGEKIILKSSSGKIYVRK</sequence>
<evidence type="ECO:0000313" key="2">
    <source>
        <dbReference type="EMBL" id="MCJ0741541.1"/>
    </source>
</evidence>
<evidence type="ECO:0000313" key="3">
    <source>
        <dbReference type="Proteomes" id="UP001165460"/>
    </source>
</evidence>
<evidence type="ECO:0000256" key="1">
    <source>
        <dbReference type="SAM" id="SignalP"/>
    </source>
</evidence>
<comment type="caution">
    <text evidence="2">The sequence shown here is derived from an EMBL/GenBank/DDBJ whole genome shotgun (WGS) entry which is preliminary data.</text>
</comment>
<protein>
    <recommendedName>
        <fullName evidence="4">Adhesin domain-containing protein</fullName>
    </recommendedName>
</protein>
<gene>
    <name evidence="2" type="ORF">MMF97_02380</name>
</gene>
<dbReference type="EMBL" id="JALGBH010000001">
    <property type="protein sequence ID" value="MCJ0741541.1"/>
    <property type="molecule type" value="Genomic_DNA"/>
</dbReference>
<keyword evidence="3" id="KW-1185">Reference proteome</keyword>
<dbReference type="RefSeq" id="WP_243358638.1">
    <property type="nucleotide sequence ID" value="NZ_JALGBH010000001.1"/>
</dbReference>
<accession>A0ABS9ZSJ3</accession>
<feature type="chain" id="PRO_5045523374" description="Adhesin domain-containing protein" evidence="1">
    <location>
        <begin position="21"/>
        <end position="309"/>
    </location>
</feature>
<dbReference type="Proteomes" id="UP001165460">
    <property type="component" value="Unassembled WGS sequence"/>
</dbReference>
<evidence type="ECO:0008006" key="4">
    <source>
        <dbReference type="Google" id="ProtNLM"/>
    </source>
</evidence>
<reference evidence="2" key="1">
    <citation type="submission" date="2022-03" db="EMBL/GenBank/DDBJ databases">
        <authorList>
            <person name="Woo C.Y."/>
        </authorList>
    </citation>
    <scope>NUCLEOTIDE SEQUENCE</scope>
    <source>
        <strain evidence="2">CYS-01</strain>
    </source>
</reference>
<keyword evidence="1" id="KW-0732">Signal</keyword>
<name>A0ABS9ZSJ3_9SPHI</name>
<proteinExistence type="predicted"/>
<feature type="signal peptide" evidence="1">
    <location>
        <begin position="1"/>
        <end position="20"/>
    </location>
</feature>